<comment type="caution">
    <text evidence="3">The sequence shown here is derived from an EMBL/GenBank/DDBJ whole genome shotgun (WGS) entry which is preliminary data.</text>
</comment>
<feature type="transmembrane region" description="Helical" evidence="1">
    <location>
        <begin position="275"/>
        <end position="293"/>
    </location>
</feature>
<evidence type="ECO:0000313" key="3">
    <source>
        <dbReference type="EMBL" id="MBS2097741.1"/>
    </source>
</evidence>
<feature type="transmembrane region" description="Helical" evidence="1">
    <location>
        <begin position="14"/>
        <end position="41"/>
    </location>
</feature>
<feature type="transmembrane region" description="Helical" evidence="1">
    <location>
        <begin position="143"/>
        <end position="162"/>
    </location>
</feature>
<reference evidence="3 4" key="1">
    <citation type="journal article" date="2015" name="Int. J. Syst. Evol. Microbiol.">
        <title>Carboxylicivirga linearis sp. nov., isolated from a sea cucumber culture pond.</title>
        <authorList>
            <person name="Wang F.Q."/>
            <person name="Zhou Y.X."/>
            <person name="Lin X.Z."/>
            <person name="Chen G.J."/>
            <person name="Du Z.J."/>
        </authorList>
    </citation>
    <scope>NUCLEOTIDE SEQUENCE [LARGE SCALE GENOMIC DNA]</scope>
    <source>
        <strain evidence="3 4">FB218</strain>
    </source>
</reference>
<dbReference type="EMBL" id="JAGUCO010000002">
    <property type="protein sequence ID" value="MBS2097741.1"/>
    <property type="molecule type" value="Genomic_DNA"/>
</dbReference>
<keyword evidence="3" id="KW-0645">Protease</keyword>
<dbReference type="Proteomes" id="UP000708576">
    <property type="component" value="Unassembled WGS sequence"/>
</dbReference>
<keyword evidence="3" id="KW-0482">Metalloprotease</keyword>
<evidence type="ECO:0000313" key="4">
    <source>
        <dbReference type="Proteomes" id="UP000708576"/>
    </source>
</evidence>
<organism evidence="3 4">
    <name type="scientific">Carboxylicivirga linearis</name>
    <dbReference type="NCBI Taxonomy" id="1628157"/>
    <lineage>
        <taxon>Bacteria</taxon>
        <taxon>Pseudomonadati</taxon>
        <taxon>Bacteroidota</taxon>
        <taxon>Bacteroidia</taxon>
        <taxon>Marinilabiliales</taxon>
        <taxon>Marinilabiliaceae</taxon>
        <taxon>Carboxylicivirga</taxon>
    </lineage>
</organism>
<dbReference type="PANTHER" id="PTHR39430:SF1">
    <property type="entry name" value="PROTEASE"/>
    <property type="match status" value="1"/>
</dbReference>
<keyword evidence="1" id="KW-0812">Transmembrane</keyword>
<accession>A0ABS5JTG9</accession>
<proteinExistence type="predicted"/>
<keyword evidence="4" id="KW-1185">Reference proteome</keyword>
<gene>
    <name evidence="3" type="ORF">KEM10_05575</name>
</gene>
<name>A0ABS5JTG9_9BACT</name>
<protein>
    <submittedName>
        <fullName evidence="3">CPBP family intramembrane metalloprotease</fullName>
    </submittedName>
</protein>
<dbReference type="GO" id="GO:0008237">
    <property type="term" value="F:metallopeptidase activity"/>
    <property type="evidence" value="ECO:0007669"/>
    <property type="project" value="UniProtKB-KW"/>
</dbReference>
<dbReference type="InterPro" id="IPR003675">
    <property type="entry name" value="Rce1/LyrA-like_dom"/>
</dbReference>
<keyword evidence="3" id="KW-0378">Hydrolase</keyword>
<sequence>MKHLESALKTKNDWWAYLVIIVVSFFIAQVVGGIPLGIVLATADGGMQALSEGNVIDFTSLGINSSFGLALIVIPFIVSFFTLKALVKPLHQRSFTQVINGRGKVRYRRIFYGFLIWGIITVFSILVDYYMNIGNYQVRFDPKALIVLTLVAFLMLPFQTFFEEIFVRGYLAQGVGALTKNRIAVLIIPSMAFALLHAVNPEVVKHGFWLMMSQYFAIGLIFALTSVLDDGIELAMGAHAANNIFVSILVTSKSSALQTDSLLRDMNDVVSWDDLYSVLLLGLVFIGLFGFKYKWKWKTLTKKIEL</sequence>
<dbReference type="RefSeq" id="WP_212214536.1">
    <property type="nucleotide sequence ID" value="NZ_JAGUCO010000002.1"/>
</dbReference>
<feature type="transmembrane region" description="Helical" evidence="1">
    <location>
        <begin position="206"/>
        <end position="227"/>
    </location>
</feature>
<evidence type="ECO:0000259" key="2">
    <source>
        <dbReference type="Pfam" id="PF02517"/>
    </source>
</evidence>
<evidence type="ECO:0000256" key="1">
    <source>
        <dbReference type="SAM" id="Phobius"/>
    </source>
</evidence>
<feature type="domain" description="CAAX prenyl protease 2/Lysostaphin resistance protein A-like" evidence="2">
    <location>
        <begin position="149"/>
        <end position="245"/>
    </location>
</feature>
<feature type="transmembrane region" description="Helical" evidence="1">
    <location>
        <begin position="110"/>
        <end position="131"/>
    </location>
</feature>
<keyword evidence="1" id="KW-1133">Transmembrane helix</keyword>
<feature type="transmembrane region" description="Helical" evidence="1">
    <location>
        <begin position="183"/>
        <end position="200"/>
    </location>
</feature>
<dbReference type="Pfam" id="PF02517">
    <property type="entry name" value="Rce1-like"/>
    <property type="match status" value="1"/>
</dbReference>
<keyword evidence="1" id="KW-0472">Membrane</keyword>
<feature type="transmembrane region" description="Helical" evidence="1">
    <location>
        <begin position="61"/>
        <end position="83"/>
    </location>
</feature>
<dbReference type="PANTHER" id="PTHR39430">
    <property type="entry name" value="MEMBRANE-ASSOCIATED PROTEASE-RELATED"/>
    <property type="match status" value="1"/>
</dbReference>